<protein>
    <submittedName>
        <fullName evidence="1">Uncharacterized protein</fullName>
    </submittedName>
</protein>
<comment type="caution">
    <text evidence="1">The sequence shown here is derived from an EMBL/GenBank/DDBJ whole genome shotgun (WGS) entry which is preliminary data.</text>
</comment>
<organism evidence="1 2">
    <name type="scientific">Bauhinia variegata</name>
    <name type="common">Purple orchid tree</name>
    <name type="synonym">Phanera variegata</name>
    <dbReference type="NCBI Taxonomy" id="167791"/>
    <lineage>
        <taxon>Eukaryota</taxon>
        <taxon>Viridiplantae</taxon>
        <taxon>Streptophyta</taxon>
        <taxon>Embryophyta</taxon>
        <taxon>Tracheophyta</taxon>
        <taxon>Spermatophyta</taxon>
        <taxon>Magnoliopsida</taxon>
        <taxon>eudicotyledons</taxon>
        <taxon>Gunneridae</taxon>
        <taxon>Pentapetalae</taxon>
        <taxon>rosids</taxon>
        <taxon>fabids</taxon>
        <taxon>Fabales</taxon>
        <taxon>Fabaceae</taxon>
        <taxon>Cercidoideae</taxon>
        <taxon>Cercideae</taxon>
        <taxon>Bauhiniinae</taxon>
        <taxon>Bauhinia</taxon>
    </lineage>
</organism>
<gene>
    <name evidence="1" type="ORF">L6164_019970</name>
</gene>
<dbReference type="Proteomes" id="UP000828941">
    <property type="component" value="Chromosome 8"/>
</dbReference>
<accession>A0ACB9MUX2</accession>
<evidence type="ECO:0000313" key="1">
    <source>
        <dbReference type="EMBL" id="KAI4327521.1"/>
    </source>
</evidence>
<dbReference type="EMBL" id="CM039433">
    <property type="protein sequence ID" value="KAI4327521.1"/>
    <property type="molecule type" value="Genomic_DNA"/>
</dbReference>
<proteinExistence type="predicted"/>
<reference evidence="1 2" key="1">
    <citation type="journal article" date="2022" name="DNA Res.">
        <title>Chromosomal-level genome assembly of the orchid tree Bauhinia variegata (Leguminosae; Cercidoideae) supports the allotetraploid origin hypothesis of Bauhinia.</title>
        <authorList>
            <person name="Zhong Y."/>
            <person name="Chen Y."/>
            <person name="Zheng D."/>
            <person name="Pang J."/>
            <person name="Liu Y."/>
            <person name="Luo S."/>
            <person name="Meng S."/>
            <person name="Qian L."/>
            <person name="Wei D."/>
            <person name="Dai S."/>
            <person name="Zhou R."/>
        </authorList>
    </citation>
    <scope>NUCLEOTIDE SEQUENCE [LARGE SCALE GENOMIC DNA]</scope>
    <source>
        <strain evidence="1">BV-YZ2020</strain>
    </source>
</reference>
<sequence>MHFLLFLTTQANMISKAQQQHSFSETEKVSFNHSESEDKDSENIVGPVSSQLHLKSVSQALDKQVVLRRIRHRKSLNKVKSALETLLGHSEAKDGAFSAHDRKWLQQEDAFSAP</sequence>
<name>A0ACB9MUX2_BAUVA</name>
<keyword evidence="2" id="KW-1185">Reference proteome</keyword>
<evidence type="ECO:0000313" key="2">
    <source>
        <dbReference type="Proteomes" id="UP000828941"/>
    </source>
</evidence>